<sequence length="401" mass="44046">MSWVDSSYLEWGPWSVLLVSVLCLLIFVVSARYLVLGVQPFGALLEFILACSADVRRMMRIDKRGPSRTVPRDCGGDRGTSVGSDSEDGCVSSGRVTESYVLFEKPLPAECPWTAVLINVTDLPTAIDAIWSAVIENDRKSRYSEEDKGEGEPGLATTLNLLKRSCQEIRIVKLELSLEVDPDSDDEKTWAARAPTAKKVSEEARRRLVVRWFMLYKLLDGTFMFGGQPQVDGRPSSATTTGRSRPVNSGKVVPTTVVQEGQGSSSSERSPRPAADESSNISTDAVECTIIGASTTTKGPASERYLPQDLVTFYTVHDGIGILHELDHLPHITFSPITPYGTGSTYYVSSLSTLRRTIQQVYPLVAICPLPRHRTLSAFGRVDGFSVATFSSKQRRDLVRC</sequence>
<name>A0A7J6LG33_PEROL</name>
<feature type="transmembrane region" description="Helical" evidence="2">
    <location>
        <begin position="12"/>
        <end position="35"/>
    </location>
</feature>
<protein>
    <submittedName>
        <fullName evidence="3">Uncharacterized protein</fullName>
    </submittedName>
</protein>
<keyword evidence="2" id="KW-1133">Transmembrane helix</keyword>
<dbReference type="AlphaFoldDB" id="A0A7J6LG33"/>
<feature type="compositionally biased region" description="Basic and acidic residues" evidence="1">
    <location>
        <begin position="64"/>
        <end position="76"/>
    </location>
</feature>
<evidence type="ECO:0000313" key="4">
    <source>
        <dbReference type="Proteomes" id="UP000570595"/>
    </source>
</evidence>
<evidence type="ECO:0000256" key="1">
    <source>
        <dbReference type="SAM" id="MobiDB-lite"/>
    </source>
</evidence>
<keyword evidence="2" id="KW-0812">Transmembrane</keyword>
<dbReference type="OrthoDB" id="10361435at2759"/>
<evidence type="ECO:0000313" key="3">
    <source>
        <dbReference type="EMBL" id="KAF4657970.1"/>
    </source>
</evidence>
<gene>
    <name evidence="3" type="ORF">FOZ61_005919</name>
</gene>
<feature type="region of interest" description="Disordered" evidence="1">
    <location>
        <begin position="227"/>
        <end position="282"/>
    </location>
</feature>
<feature type="compositionally biased region" description="Polar residues" evidence="1">
    <location>
        <begin position="236"/>
        <end position="247"/>
    </location>
</feature>
<reference evidence="3 4" key="1">
    <citation type="submission" date="2020-04" db="EMBL/GenBank/DDBJ databases">
        <title>Perkinsus olseni comparative genomics.</title>
        <authorList>
            <person name="Bogema D.R."/>
        </authorList>
    </citation>
    <scope>NUCLEOTIDE SEQUENCE [LARGE SCALE GENOMIC DNA]</scope>
    <source>
        <strain evidence="3">ATCC PRA-179</strain>
    </source>
</reference>
<dbReference type="Proteomes" id="UP000570595">
    <property type="component" value="Unassembled WGS sequence"/>
</dbReference>
<feature type="region of interest" description="Disordered" evidence="1">
    <location>
        <begin position="64"/>
        <end position="90"/>
    </location>
</feature>
<evidence type="ECO:0000256" key="2">
    <source>
        <dbReference type="SAM" id="Phobius"/>
    </source>
</evidence>
<organism evidence="3 4">
    <name type="scientific">Perkinsus olseni</name>
    <name type="common">Perkinsus atlanticus</name>
    <dbReference type="NCBI Taxonomy" id="32597"/>
    <lineage>
        <taxon>Eukaryota</taxon>
        <taxon>Sar</taxon>
        <taxon>Alveolata</taxon>
        <taxon>Perkinsozoa</taxon>
        <taxon>Perkinsea</taxon>
        <taxon>Perkinsida</taxon>
        <taxon>Perkinsidae</taxon>
        <taxon>Perkinsus</taxon>
    </lineage>
</organism>
<feature type="compositionally biased region" description="Low complexity" evidence="1">
    <location>
        <begin position="257"/>
        <end position="268"/>
    </location>
</feature>
<accession>A0A7J6LG33</accession>
<dbReference type="EMBL" id="JABAHT010000329">
    <property type="protein sequence ID" value="KAF4657970.1"/>
    <property type="molecule type" value="Genomic_DNA"/>
</dbReference>
<comment type="caution">
    <text evidence="3">The sequence shown here is derived from an EMBL/GenBank/DDBJ whole genome shotgun (WGS) entry which is preliminary data.</text>
</comment>
<keyword evidence="2" id="KW-0472">Membrane</keyword>
<proteinExistence type="predicted"/>